<dbReference type="OrthoDB" id="9801429at2"/>
<keyword evidence="3" id="KW-1185">Reference proteome</keyword>
<evidence type="ECO:0000313" key="2">
    <source>
        <dbReference type="EMBL" id="SFU74693.1"/>
    </source>
</evidence>
<dbReference type="AlphaFoldDB" id="A0A1I7IP34"/>
<evidence type="ECO:0000259" key="1">
    <source>
        <dbReference type="Pfam" id="PF13338"/>
    </source>
</evidence>
<dbReference type="RefSeq" id="WP_090472356.1">
    <property type="nucleotide sequence ID" value="NZ_FOWF01000063.1"/>
</dbReference>
<sequence length="195" mass="22347">MTAYDKINSIAKANNGIVTSSMVRDQGIPSWYLSEMVKKGRIERVARGIYCDASGDYDEYYFFQITNSRCIYSFQSALYLHGMTDRVPYQKEVTVYKGYNSSHISDGTVFHFVKKEIYSMGIAEKPTVFGNAVRVYDKERTICDLIAGRKNVDVEIFSHAMKAYASDPDRDYKKLRVYAGVMKIEKKVDDILEVI</sequence>
<accession>A0A1I7IP34</accession>
<dbReference type="EMBL" id="FPBT01000061">
    <property type="protein sequence ID" value="SFU74693.1"/>
    <property type="molecule type" value="Genomic_DNA"/>
</dbReference>
<reference evidence="2 3" key="1">
    <citation type="submission" date="2016-10" db="EMBL/GenBank/DDBJ databases">
        <authorList>
            <person name="de Groot N.N."/>
        </authorList>
    </citation>
    <scope>NUCLEOTIDE SEQUENCE [LARGE SCALE GENOMIC DNA]</scope>
    <source>
        <strain evidence="2 3">KHGC13</strain>
    </source>
</reference>
<dbReference type="InterPro" id="IPR025159">
    <property type="entry name" value="AbiEi_N"/>
</dbReference>
<dbReference type="STRING" id="155865.SAMN05216515_1632"/>
<organism evidence="2 3">
    <name type="scientific">Eubacterium pyruvativorans</name>
    <dbReference type="NCBI Taxonomy" id="155865"/>
    <lineage>
        <taxon>Bacteria</taxon>
        <taxon>Bacillati</taxon>
        <taxon>Bacillota</taxon>
        <taxon>Clostridia</taxon>
        <taxon>Eubacteriales</taxon>
        <taxon>Eubacteriaceae</taxon>
        <taxon>Eubacterium</taxon>
    </lineage>
</organism>
<name>A0A1I7IP34_9FIRM</name>
<proteinExistence type="predicted"/>
<evidence type="ECO:0000313" key="3">
    <source>
        <dbReference type="Proteomes" id="UP000198817"/>
    </source>
</evidence>
<protein>
    <submittedName>
        <fullName evidence="2">Transcriptional regulator, AbiEi antitoxin, Type IV TA system</fullName>
    </submittedName>
</protein>
<gene>
    <name evidence="2" type="ORF">SAMN05216508_1613</name>
</gene>
<dbReference type="Proteomes" id="UP000198817">
    <property type="component" value="Unassembled WGS sequence"/>
</dbReference>
<feature type="domain" description="AbiEi antitoxin N-terminal" evidence="1">
    <location>
        <begin position="6"/>
        <end position="51"/>
    </location>
</feature>
<dbReference type="Pfam" id="PF13338">
    <property type="entry name" value="AbiEi_4"/>
    <property type="match status" value="1"/>
</dbReference>